<evidence type="ECO:0000313" key="2">
    <source>
        <dbReference type="EMBL" id="MBG9378817.1"/>
    </source>
</evidence>
<name>A0A931MDX8_9BACT</name>
<protein>
    <submittedName>
        <fullName evidence="2">Uncharacterized protein</fullName>
    </submittedName>
</protein>
<dbReference type="RefSeq" id="WP_196992922.1">
    <property type="nucleotide sequence ID" value="NZ_JADWYR010000007.1"/>
</dbReference>
<dbReference type="AlphaFoldDB" id="A0A931MDX8"/>
<gene>
    <name evidence="2" type="ORF">I5907_21470</name>
</gene>
<evidence type="ECO:0000313" key="3">
    <source>
        <dbReference type="Proteomes" id="UP000628448"/>
    </source>
</evidence>
<feature type="transmembrane region" description="Helical" evidence="1">
    <location>
        <begin position="47"/>
        <end position="67"/>
    </location>
</feature>
<accession>A0A931MDX8</accession>
<dbReference type="EMBL" id="JADWYR010000007">
    <property type="protein sequence ID" value="MBG9378817.1"/>
    <property type="molecule type" value="Genomic_DNA"/>
</dbReference>
<keyword evidence="1" id="KW-1133">Transmembrane helix</keyword>
<keyword evidence="1" id="KW-0812">Transmembrane</keyword>
<keyword evidence="1" id="KW-0472">Membrane</keyword>
<dbReference type="Proteomes" id="UP000628448">
    <property type="component" value="Unassembled WGS sequence"/>
</dbReference>
<feature type="transmembrane region" description="Helical" evidence="1">
    <location>
        <begin position="74"/>
        <end position="92"/>
    </location>
</feature>
<proteinExistence type="predicted"/>
<evidence type="ECO:0000256" key="1">
    <source>
        <dbReference type="SAM" id="Phobius"/>
    </source>
</evidence>
<feature type="transmembrane region" description="Helical" evidence="1">
    <location>
        <begin position="104"/>
        <end position="121"/>
    </location>
</feature>
<comment type="caution">
    <text evidence="2">The sequence shown here is derived from an EMBL/GenBank/DDBJ whole genome shotgun (WGS) entry which is preliminary data.</text>
</comment>
<sequence length="135" mass="15162">MKRAYVIGHWVLTLLLAPFTSQAIQYVWGTNPHQVVGLLEVYPITVLFSIAFSLPTFLVYLTCFYFLSKQDINFAISKVILISVAVLGIYITQTMIKGSMSQDIIIAYSVTAIIVGLILRIKKSKIEPQDNFITT</sequence>
<organism evidence="2 3">
    <name type="scientific">Panacibacter microcysteis</name>
    <dbReference type="NCBI Taxonomy" id="2793269"/>
    <lineage>
        <taxon>Bacteria</taxon>
        <taxon>Pseudomonadati</taxon>
        <taxon>Bacteroidota</taxon>
        <taxon>Chitinophagia</taxon>
        <taxon>Chitinophagales</taxon>
        <taxon>Chitinophagaceae</taxon>
        <taxon>Panacibacter</taxon>
    </lineage>
</organism>
<keyword evidence="3" id="KW-1185">Reference proteome</keyword>
<reference evidence="2" key="1">
    <citation type="submission" date="2020-11" db="EMBL/GenBank/DDBJ databases">
        <title>Bacterial whole genome sequence for Panacibacter sp. DH6.</title>
        <authorList>
            <person name="Le V."/>
            <person name="Ko S."/>
            <person name="Ahn C.-Y."/>
            <person name="Oh H.-M."/>
        </authorList>
    </citation>
    <scope>NUCLEOTIDE SEQUENCE</scope>
    <source>
        <strain evidence="2">DH6</strain>
    </source>
</reference>